<dbReference type="SUPFAM" id="SSF54001">
    <property type="entry name" value="Cysteine proteinases"/>
    <property type="match status" value="1"/>
</dbReference>
<feature type="domain" description="Ubiquitin-like protease family profile" evidence="6">
    <location>
        <begin position="509"/>
        <end position="726"/>
    </location>
</feature>
<keyword evidence="5" id="KW-0732">Signal</keyword>
<organism evidence="7 8">
    <name type="scientific">Spinacia oleracea</name>
    <name type="common">Spinach</name>
    <dbReference type="NCBI Taxonomy" id="3562"/>
    <lineage>
        <taxon>Eukaryota</taxon>
        <taxon>Viridiplantae</taxon>
        <taxon>Streptophyta</taxon>
        <taxon>Embryophyta</taxon>
        <taxon>Tracheophyta</taxon>
        <taxon>Spermatophyta</taxon>
        <taxon>Magnoliopsida</taxon>
        <taxon>eudicotyledons</taxon>
        <taxon>Gunneridae</taxon>
        <taxon>Pentapetalae</taxon>
        <taxon>Caryophyllales</taxon>
        <taxon>Chenopodiaceae</taxon>
        <taxon>Chenopodioideae</taxon>
        <taxon>Anserineae</taxon>
        <taxon>Spinacia</taxon>
    </lineage>
</organism>
<dbReference type="GO" id="GO:0008234">
    <property type="term" value="F:cysteine-type peptidase activity"/>
    <property type="evidence" value="ECO:0007669"/>
    <property type="project" value="InterPro"/>
</dbReference>
<feature type="region of interest" description="Disordered" evidence="4">
    <location>
        <begin position="199"/>
        <end position="387"/>
    </location>
</feature>
<comment type="similarity">
    <text evidence="1">Belongs to the peptidase C48 family.</text>
</comment>
<gene>
    <name evidence="8" type="primary">LOC110778216</name>
</gene>
<feature type="chain" id="PRO_5044700896" evidence="5">
    <location>
        <begin position="17"/>
        <end position="773"/>
    </location>
</feature>
<keyword evidence="3" id="KW-0378">Hydrolase</keyword>
<dbReference type="RefSeq" id="XP_056690992.1">
    <property type="nucleotide sequence ID" value="XM_056835014.1"/>
</dbReference>
<proteinExistence type="inferred from homology"/>
<accession>A0A9R0HWU4</accession>
<dbReference type="Proteomes" id="UP000813463">
    <property type="component" value="Chromosome 1"/>
</dbReference>
<dbReference type="PANTHER" id="PTHR34835:SF34">
    <property type="entry name" value="OS08G0555500 PROTEIN"/>
    <property type="match status" value="1"/>
</dbReference>
<sequence>MFLIAALGMVLCPTQCGRLSAGTIYACTLGMQSRQYDWCKLVYDFFIERAKVFCRDFYTYGWTKGVGACTMFLVILYLDRLDKIPVQWGIFPRLKAWDMKEILEAKRAYRESGKKGDYGVLGCVVVAYEKHNIRGPPRTVMVLCEEVYIPVMDNEILRLKQRKKGNSERIPMKMRQMAKERAKKNSVKLERFELDMDTVNEEAIITPPPPRPESLSERCQQVTSSPPPQHKVTPPLPSPKVTPPQPNVTSPLRPPPQPKVTSPLRPPSLPKVTSPLPPPSPPKVTSPLPPPSPPKVTSPLPPPSPPKVTSPLPQSQANSTSPLPPPPLPKVNSSLPPPSQPKATSPLPHPSPPKVTSPLPHPSPPKVTSPLPPPSPPQFTLPRSPQLCVDPIGGANLEAVVNELMESPLPGSLDREKGKAIVCGLSAVPLGHDIDCDNKMDGLLASSALLFQRSRPRRGRKKRVALADRGRGWFTSEIKKFSYNLVEFVNHNGGLLSGRGNLKGLSLNVMIKCGDGSNCNMHQCKGVAQLNGYVHKQYVDTVAKLYNSMWASKYLGRSMRYMLTSVFSEKVMKFVADCRDGVHNSAVDRSRLANWMSKEREKMKVASHLGEEDQHTETGTVFSRISELFIPVIENLGPHTNHWWCLVVFADPPTIYVINSLITNPVEERKNKIDGLLIGVDKLLFGGEDGDGWGELLSRKRRRMDIDIQKDTHSCGVRMLLAIKDFAEGYESLSITDLEEARRLLLTQDILSPFNLERDRIKELVNGANMKKL</sequence>
<evidence type="ECO:0000259" key="6">
    <source>
        <dbReference type="PROSITE" id="PS50600"/>
    </source>
</evidence>
<evidence type="ECO:0000256" key="1">
    <source>
        <dbReference type="ARBA" id="ARBA00005234"/>
    </source>
</evidence>
<dbReference type="InterPro" id="IPR003653">
    <property type="entry name" value="Peptidase_C48_C"/>
</dbReference>
<dbReference type="Gene3D" id="3.40.395.10">
    <property type="entry name" value="Adenoviral Proteinase, Chain A"/>
    <property type="match status" value="1"/>
</dbReference>
<dbReference type="InterPro" id="IPR038765">
    <property type="entry name" value="Papain-like_cys_pep_sf"/>
</dbReference>
<dbReference type="KEGG" id="soe:110778216"/>
<reference evidence="7" key="1">
    <citation type="journal article" date="2021" name="Nat. Commun.">
        <title>Genomic analyses provide insights into spinach domestication and the genetic basis of agronomic traits.</title>
        <authorList>
            <person name="Cai X."/>
            <person name="Sun X."/>
            <person name="Xu C."/>
            <person name="Sun H."/>
            <person name="Wang X."/>
            <person name="Ge C."/>
            <person name="Zhang Z."/>
            <person name="Wang Q."/>
            <person name="Fei Z."/>
            <person name="Jiao C."/>
            <person name="Wang Q."/>
        </authorList>
    </citation>
    <scope>NUCLEOTIDE SEQUENCE [LARGE SCALE GENOMIC DNA]</scope>
    <source>
        <strain evidence="7">cv. Varoflay</strain>
    </source>
</reference>
<dbReference type="PANTHER" id="PTHR34835">
    <property type="entry name" value="OS07G0283600 PROTEIN-RELATED"/>
    <property type="match status" value="1"/>
</dbReference>
<dbReference type="AlphaFoldDB" id="A0A9R0HWU4"/>
<feature type="compositionally biased region" description="Pro residues" evidence="4">
    <location>
        <begin position="225"/>
        <end position="308"/>
    </location>
</feature>
<evidence type="ECO:0000313" key="7">
    <source>
        <dbReference type="Proteomes" id="UP000813463"/>
    </source>
</evidence>
<feature type="signal peptide" evidence="5">
    <location>
        <begin position="1"/>
        <end position="16"/>
    </location>
</feature>
<feature type="compositionally biased region" description="Pro residues" evidence="4">
    <location>
        <begin position="347"/>
        <end position="379"/>
    </location>
</feature>
<protein>
    <submittedName>
        <fullName evidence="8">Uncharacterized protein isoform X1</fullName>
    </submittedName>
</protein>
<keyword evidence="7" id="KW-1185">Reference proteome</keyword>
<dbReference type="GeneID" id="110778216"/>
<keyword evidence="2" id="KW-0645">Protease</keyword>
<evidence type="ECO:0000256" key="3">
    <source>
        <dbReference type="ARBA" id="ARBA00022801"/>
    </source>
</evidence>
<evidence type="ECO:0000256" key="5">
    <source>
        <dbReference type="SAM" id="SignalP"/>
    </source>
</evidence>
<reference evidence="8" key="2">
    <citation type="submission" date="2025-08" db="UniProtKB">
        <authorList>
            <consortium name="RefSeq"/>
        </authorList>
    </citation>
    <scope>IDENTIFICATION</scope>
    <source>
        <tissue evidence="8">Leaf</tissue>
    </source>
</reference>
<dbReference type="GO" id="GO:0006508">
    <property type="term" value="P:proteolysis"/>
    <property type="evidence" value="ECO:0007669"/>
    <property type="project" value="UniProtKB-KW"/>
</dbReference>
<evidence type="ECO:0000256" key="2">
    <source>
        <dbReference type="ARBA" id="ARBA00022670"/>
    </source>
</evidence>
<feature type="compositionally biased region" description="Pro residues" evidence="4">
    <location>
        <begin position="322"/>
        <end position="340"/>
    </location>
</feature>
<name>A0A9R0HWU4_SPIOL</name>
<evidence type="ECO:0000256" key="4">
    <source>
        <dbReference type="SAM" id="MobiDB-lite"/>
    </source>
</evidence>
<evidence type="ECO:0000313" key="8">
    <source>
        <dbReference type="RefSeq" id="XP_056690992.1"/>
    </source>
</evidence>
<dbReference type="PROSITE" id="PS50600">
    <property type="entry name" value="ULP_PROTEASE"/>
    <property type="match status" value="1"/>
</dbReference>